<dbReference type="InterPro" id="IPR000073">
    <property type="entry name" value="AB_hydrolase_1"/>
</dbReference>
<dbReference type="EMBL" id="CP064760">
    <property type="protein sequence ID" value="QPE05756.1"/>
    <property type="molecule type" value="Genomic_DNA"/>
</dbReference>
<protein>
    <submittedName>
        <fullName evidence="2">Alpha/beta hydrolase</fullName>
    </submittedName>
</protein>
<dbReference type="GO" id="GO:0016787">
    <property type="term" value="F:hydrolase activity"/>
    <property type="evidence" value="ECO:0007669"/>
    <property type="project" value="UniProtKB-KW"/>
</dbReference>
<keyword evidence="3" id="KW-1185">Reference proteome</keyword>
<organism evidence="2 3">
    <name type="scientific">Microbacterium schleiferi</name>
    <dbReference type="NCBI Taxonomy" id="69362"/>
    <lineage>
        <taxon>Bacteria</taxon>
        <taxon>Bacillati</taxon>
        <taxon>Actinomycetota</taxon>
        <taxon>Actinomycetes</taxon>
        <taxon>Micrococcales</taxon>
        <taxon>Microbacteriaceae</taxon>
        <taxon>Microbacterium</taxon>
    </lineage>
</organism>
<evidence type="ECO:0000313" key="2">
    <source>
        <dbReference type="EMBL" id="QPE05756.1"/>
    </source>
</evidence>
<feature type="domain" description="AB hydrolase-1" evidence="1">
    <location>
        <begin position="3"/>
        <end position="223"/>
    </location>
</feature>
<dbReference type="InterPro" id="IPR050228">
    <property type="entry name" value="Carboxylesterase_BioH"/>
</dbReference>
<dbReference type="PANTHER" id="PTHR43194">
    <property type="entry name" value="HYDROLASE ALPHA/BETA FOLD FAMILY"/>
    <property type="match status" value="1"/>
</dbReference>
<gene>
    <name evidence="2" type="ORF">IT882_07205</name>
</gene>
<evidence type="ECO:0000259" key="1">
    <source>
        <dbReference type="Pfam" id="PF12697"/>
    </source>
</evidence>
<keyword evidence="2" id="KW-0378">Hydrolase</keyword>
<dbReference type="SUPFAM" id="SSF53474">
    <property type="entry name" value="alpha/beta-Hydrolases"/>
    <property type="match status" value="1"/>
</dbReference>
<name>A0A7S8RHT0_9MICO</name>
<dbReference type="Gene3D" id="3.40.50.1820">
    <property type="entry name" value="alpha/beta hydrolase"/>
    <property type="match status" value="1"/>
</dbReference>
<reference evidence="2 3" key="1">
    <citation type="submission" date="2020-11" db="EMBL/GenBank/DDBJ databases">
        <title>Amino acid is mineralized and recycled by bacteria in oceanic microbiome.</title>
        <authorList>
            <person name="Zheng L.Y."/>
        </authorList>
    </citation>
    <scope>NUCLEOTIDE SEQUENCE [LARGE SCALE GENOMIC DNA]</scope>
    <source>
        <strain evidence="2 3">A32-1</strain>
    </source>
</reference>
<dbReference type="RefSeq" id="WP_195693767.1">
    <property type="nucleotide sequence ID" value="NZ_CP064760.1"/>
</dbReference>
<dbReference type="KEGG" id="msf:IT882_07205"/>
<dbReference type="InterPro" id="IPR029058">
    <property type="entry name" value="AB_hydrolase_fold"/>
</dbReference>
<dbReference type="PANTHER" id="PTHR43194:SF2">
    <property type="entry name" value="PEROXISOMAL MEMBRANE PROTEIN LPX1"/>
    <property type="match status" value="1"/>
</dbReference>
<sequence>MHIILIPGLWLDASSWDDVTASLRAAGHETHPVTLPGVGEPAEVSSQIGIADWVDAVVEVIDRLAGPVVLVGHSGGGNVAWGAADRRPDRTARVILVDTIPPTPGGAIWEFPVVDGVIPFPGWETFEEPEIRDLSATVRATVAGKALSVPALVPTDAIELTDPRRHGVPTTVLMGTASADEMSGYLESEPAWASELVAIEHLSIVELDSGHWPQFSIPAELAEQIAAAIREQ</sequence>
<dbReference type="Pfam" id="PF12697">
    <property type="entry name" value="Abhydrolase_6"/>
    <property type="match status" value="1"/>
</dbReference>
<proteinExistence type="predicted"/>
<dbReference type="Proteomes" id="UP000594480">
    <property type="component" value="Chromosome"/>
</dbReference>
<evidence type="ECO:0000313" key="3">
    <source>
        <dbReference type="Proteomes" id="UP000594480"/>
    </source>
</evidence>
<dbReference type="AlphaFoldDB" id="A0A7S8RHT0"/>
<accession>A0A7S8RHT0</accession>